<dbReference type="GeneID" id="118424063"/>
<dbReference type="PANTHER" id="PTHR46396">
    <property type="entry name" value="PROTEIN O-LINKED-MANNOSE BETA-1,2-N-ACETYLGLUCOSAMINYLTRANSFERASE 1"/>
    <property type="match status" value="1"/>
</dbReference>
<gene>
    <name evidence="3" type="primary">LOC118424063</name>
</gene>
<feature type="domain" description="ILEI/PANDER" evidence="1">
    <location>
        <begin position="100"/>
        <end position="183"/>
    </location>
</feature>
<dbReference type="InterPro" id="IPR052463">
    <property type="entry name" value="O-linked_mannose_GnT"/>
</dbReference>
<feature type="domain" description="ILEI/PANDER" evidence="1">
    <location>
        <begin position="256"/>
        <end position="344"/>
    </location>
</feature>
<reference evidence="3" key="2">
    <citation type="submission" date="2025-08" db="UniProtKB">
        <authorList>
            <consortium name="RefSeq"/>
        </authorList>
    </citation>
    <scope>IDENTIFICATION</scope>
    <source>
        <strain evidence="3">S238N-H82</strain>
        <tissue evidence="3">Testes</tissue>
    </source>
</reference>
<organism evidence="2 3">
    <name type="scientific">Branchiostoma floridae</name>
    <name type="common">Florida lancelet</name>
    <name type="synonym">Amphioxus</name>
    <dbReference type="NCBI Taxonomy" id="7739"/>
    <lineage>
        <taxon>Eukaryota</taxon>
        <taxon>Metazoa</taxon>
        <taxon>Chordata</taxon>
        <taxon>Cephalochordata</taxon>
        <taxon>Leptocardii</taxon>
        <taxon>Amphioxiformes</taxon>
        <taxon>Branchiostomatidae</taxon>
        <taxon>Branchiostoma</taxon>
    </lineage>
</organism>
<proteinExistence type="predicted"/>
<dbReference type="Pfam" id="PF15711">
    <property type="entry name" value="ILEI"/>
    <property type="match status" value="2"/>
</dbReference>
<dbReference type="PANTHER" id="PTHR46396:SF2">
    <property type="entry name" value="ILEI_PANDER DOMAIN-CONTAINING PROTEIN"/>
    <property type="match status" value="1"/>
</dbReference>
<evidence type="ECO:0000313" key="3">
    <source>
        <dbReference type="RefSeq" id="XP_035688448.1"/>
    </source>
</evidence>
<dbReference type="PROSITE" id="PS52031">
    <property type="entry name" value="GG_LECTIN"/>
    <property type="match status" value="2"/>
</dbReference>
<sequence>MSDFNKNTPGDLDRKLASREQRTTMVSYMMGPRVAVPVGLLVLLAIAAGGTAQATKGFTVRAQSYGWDDPGFRDVPYNSRDLTYIVVGGQKSNIDEGLKRGHQVFILNEQTGQVVDKAAFDTHGDSEAATKMTAFLGGVAEGRIIVVVVHDSGGRIPVNLAPYGATITYLGLRESYAMITQKGPKPSWFVEKRSARRAGPTIVESFVPPATKGFTVRAQSYAWEDPGFRDVPYNSRDLTYIVVGGQKSNIDEGLKRGHQVFILNEQTGQVVDKAAFDTWVHGDAEAAKKMATFLVDTAEGRIIAVVVHDSGDFTGGLSSVLAPYGSTITYLGRRESYAMITQKGPKPSWFVEKRSAKGAGPTIVEAFIPPAGTLEDHEVDNDKDRDEL</sequence>
<keyword evidence="2" id="KW-1185">Reference proteome</keyword>
<accession>A0A9J7LUC2</accession>
<dbReference type="Proteomes" id="UP000001554">
    <property type="component" value="Chromosome 1"/>
</dbReference>
<evidence type="ECO:0000259" key="1">
    <source>
        <dbReference type="Pfam" id="PF15711"/>
    </source>
</evidence>
<reference evidence="2" key="1">
    <citation type="journal article" date="2020" name="Nat. Ecol. Evol.">
        <title>Deeply conserved synteny resolves early events in vertebrate evolution.</title>
        <authorList>
            <person name="Simakov O."/>
            <person name="Marletaz F."/>
            <person name="Yue J.X."/>
            <person name="O'Connell B."/>
            <person name="Jenkins J."/>
            <person name="Brandt A."/>
            <person name="Calef R."/>
            <person name="Tung C.H."/>
            <person name="Huang T.K."/>
            <person name="Schmutz J."/>
            <person name="Satoh N."/>
            <person name="Yu J.K."/>
            <person name="Putnam N.H."/>
            <person name="Green R.E."/>
            <person name="Rokhsar D.S."/>
        </authorList>
    </citation>
    <scope>NUCLEOTIDE SEQUENCE [LARGE SCALE GENOMIC DNA]</scope>
    <source>
        <strain evidence="2">S238N-H82</strain>
    </source>
</reference>
<dbReference type="AlphaFoldDB" id="A0A9J7LUC2"/>
<dbReference type="RefSeq" id="XP_035688448.1">
    <property type="nucleotide sequence ID" value="XM_035832555.1"/>
</dbReference>
<evidence type="ECO:0000313" key="2">
    <source>
        <dbReference type="Proteomes" id="UP000001554"/>
    </source>
</evidence>
<name>A0A9J7LUC2_BRAFL</name>
<dbReference type="InterPro" id="IPR039477">
    <property type="entry name" value="ILEI/PANDER_dom"/>
</dbReference>
<protein>
    <submittedName>
        <fullName evidence="3">Uncharacterized protein LOC118424063 isoform X3</fullName>
    </submittedName>
</protein>